<sequence>MTSAASDPVQDGHASDTLTDRAIALVQRDILAGALTPGARLRIVDLVERYEIGATPLREALSRLVSRGLIIAIGQRGFRVASVSRDDLLDITQVRVLVEMEALRLSIAHRADTWEAGILASLHRLRRYVERHGEHFGEGTEEFDALHKAFHSSLINGCGSPRLIEAVSSLYDQAYRYRRVMMRGFSDPNRFIISHQQLADSVLSQDFAAASEALSSHLRKTLEFVYPQVQE</sequence>
<dbReference type="SUPFAM" id="SSF48008">
    <property type="entry name" value="GntR ligand-binding domain-like"/>
    <property type="match status" value="1"/>
</dbReference>
<dbReference type="RefSeq" id="WP_136963174.1">
    <property type="nucleotide sequence ID" value="NZ_CP039690.1"/>
</dbReference>
<dbReference type="PANTHER" id="PTHR43537:SF20">
    <property type="entry name" value="HTH-TYPE TRANSCRIPTIONAL REPRESSOR GLAR"/>
    <property type="match status" value="1"/>
</dbReference>
<dbReference type="InterPro" id="IPR036388">
    <property type="entry name" value="WH-like_DNA-bd_sf"/>
</dbReference>
<keyword evidence="1" id="KW-0805">Transcription regulation</keyword>
<dbReference type="PANTHER" id="PTHR43537">
    <property type="entry name" value="TRANSCRIPTIONAL REGULATOR, GNTR FAMILY"/>
    <property type="match status" value="1"/>
</dbReference>
<dbReference type="SMART" id="SM00345">
    <property type="entry name" value="HTH_GNTR"/>
    <property type="match status" value="1"/>
</dbReference>
<keyword evidence="3" id="KW-0804">Transcription</keyword>
<dbReference type="Pfam" id="PF07729">
    <property type="entry name" value="FCD"/>
    <property type="match status" value="1"/>
</dbReference>
<keyword evidence="2" id="KW-0238">DNA-binding</keyword>
<reference evidence="5 6" key="1">
    <citation type="submission" date="2019-04" db="EMBL/GenBank/DDBJ databases">
        <title>Phreatobacter aquaticus sp. nov.</title>
        <authorList>
            <person name="Choi A."/>
        </authorList>
    </citation>
    <scope>NUCLEOTIDE SEQUENCE [LARGE SCALE GENOMIC DNA]</scope>
    <source>
        <strain evidence="5 6">KCTC 52518</strain>
    </source>
</reference>
<dbReference type="KEGG" id="pstg:E8M01_28105"/>
<evidence type="ECO:0000313" key="6">
    <source>
        <dbReference type="Proteomes" id="UP000298781"/>
    </source>
</evidence>
<evidence type="ECO:0000256" key="1">
    <source>
        <dbReference type="ARBA" id="ARBA00023015"/>
    </source>
</evidence>
<evidence type="ECO:0000256" key="2">
    <source>
        <dbReference type="ARBA" id="ARBA00023125"/>
    </source>
</evidence>
<proteinExistence type="predicted"/>
<gene>
    <name evidence="5" type="ORF">E8M01_28105</name>
</gene>
<accession>A0A4D7BJ34</accession>
<dbReference type="SUPFAM" id="SSF46785">
    <property type="entry name" value="Winged helix' DNA-binding domain"/>
    <property type="match status" value="1"/>
</dbReference>
<dbReference type="OrthoDB" id="8638122at2"/>
<evidence type="ECO:0000313" key="5">
    <source>
        <dbReference type="EMBL" id="QCI67747.1"/>
    </source>
</evidence>
<dbReference type="EMBL" id="CP039690">
    <property type="protein sequence ID" value="QCI67747.1"/>
    <property type="molecule type" value="Genomic_DNA"/>
</dbReference>
<evidence type="ECO:0000259" key="4">
    <source>
        <dbReference type="PROSITE" id="PS50949"/>
    </source>
</evidence>
<dbReference type="Proteomes" id="UP000298781">
    <property type="component" value="Chromosome"/>
</dbReference>
<organism evidence="5 6">
    <name type="scientific">Phreatobacter stygius</name>
    <dbReference type="NCBI Taxonomy" id="1940610"/>
    <lineage>
        <taxon>Bacteria</taxon>
        <taxon>Pseudomonadati</taxon>
        <taxon>Pseudomonadota</taxon>
        <taxon>Alphaproteobacteria</taxon>
        <taxon>Hyphomicrobiales</taxon>
        <taxon>Phreatobacteraceae</taxon>
        <taxon>Phreatobacter</taxon>
    </lineage>
</organism>
<dbReference type="Pfam" id="PF00392">
    <property type="entry name" value="GntR"/>
    <property type="match status" value="1"/>
</dbReference>
<evidence type="ECO:0000256" key="3">
    <source>
        <dbReference type="ARBA" id="ARBA00023163"/>
    </source>
</evidence>
<dbReference type="Gene3D" id="1.20.120.530">
    <property type="entry name" value="GntR ligand-binding domain-like"/>
    <property type="match status" value="1"/>
</dbReference>
<dbReference type="GO" id="GO:0003700">
    <property type="term" value="F:DNA-binding transcription factor activity"/>
    <property type="evidence" value="ECO:0007669"/>
    <property type="project" value="InterPro"/>
</dbReference>
<dbReference type="PROSITE" id="PS50949">
    <property type="entry name" value="HTH_GNTR"/>
    <property type="match status" value="1"/>
</dbReference>
<dbReference type="Gene3D" id="1.10.10.10">
    <property type="entry name" value="Winged helix-like DNA-binding domain superfamily/Winged helix DNA-binding domain"/>
    <property type="match status" value="1"/>
</dbReference>
<dbReference type="SMART" id="SM00895">
    <property type="entry name" value="FCD"/>
    <property type="match status" value="1"/>
</dbReference>
<keyword evidence="6" id="KW-1185">Reference proteome</keyword>
<feature type="domain" description="HTH gntR-type" evidence="4">
    <location>
        <begin position="16"/>
        <end position="83"/>
    </location>
</feature>
<dbReference type="GO" id="GO:0003677">
    <property type="term" value="F:DNA binding"/>
    <property type="evidence" value="ECO:0007669"/>
    <property type="project" value="UniProtKB-KW"/>
</dbReference>
<name>A0A4D7BJ34_9HYPH</name>
<dbReference type="InterPro" id="IPR036390">
    <property type="entry name" value="WH_DNA-bd_sf"/>
</dbReference>
<dbReference type="InterPro" id="IPR008920">
    <property type="entry name" value="TF_FadR/GntR_C"/>
</dbReference>
<dbReference type="AlphaFoldDB" id="A0A4D7BJ34"/>
<protein>
    <submittedName>
        <fullName evidence="5">FCD domain-containing protein</fullName>
    </submittedName>
</protein>
<dbReference type="InterPro" id="IPR000524">
    <property type="entry name" value="Tscrpt_reg_HTH_GntR"/>
</dbReference>
<dbReference type="InterPro" id="IPR011711">
    <property type="entry name" value="GntR_C"/>
</dbReference>